<reference evidence="3" key="1">
    <citation type="submission" date="2025-08" db="UniProtKB">
        <authorList>
            <consortium name="RefSeq"/>
        </authorList>
    </citation>
    <scope>IDENTIFICATION</scope>
    <source>
        <tissue evidence="3">Sperm</tissue>
    </source>
</reference>
<feature type="region of interest" description="Disordered" evidence="1">
    <location>
        <begin position="481"/>
        <end position="570"/>
    </location>
</feature>
<feature type="region of interest" description="Disordered" evidence="1">
    <location>
        <begin position="441"/>
        <end position="463"/>
    </location>
</feature>
<evidence type="ECO:0000313" key="3">
    <source>
        <dbReference type="RefSeq" id="XP_032805281.1"/>
    </source>
</evidence>
<sequence length="570" mass="58982">MQQHPRPTFMASLKSRAAPSEGPTGKLCVHYVLVRHKVNGFGSLVAINSVLPTGQVLHIAPEAQVTCMPLSSLPPKIKMAITRTVARPPSGSSSTVTLISPIVVVGYRGAATAVHPNGTGGLVHTRSLSTGDFIDMAQAEDSCSRQHLHSSATSVLAWLKASRQTAPADRPGSEGGTVPPLPYSATPAACTAGHSVAAPTVASLGSYSIKAVASSTMVTSAGIADDNDVKIPVAVVHRGADKNAPARPPLPRSGGGAIPACDITATALREVTVTRVPNPGPSPAASTKGLGTLIVCDNWACVMLTERRGVSGDTVTHGRRAMADFSSIIAAGGDDAAPEASETSERLGDIDLGAGRLCNSAGVGVWHEHGNSARVLVHGSRVRGSRGSRDLPADKVKTAPLMGACRASGAGGEEVEVPCEEQMLLIPPDRWLLTDHKVAERRSTRLQRRSPRGAALPSLQHQPYRKQRLVPLVDVASLGTLPPWPRSHGDGASQETCEASEGSPCGSGSNDDVIFSSGDNGACNGMDWTNEVSWEGDVGESGGEAGSAPDPPPQRDGHLAGRSPRRRGAT</sequence>
<feature type="region of interest" description="Disordered" evidence="1">
    <location>
        <begin position="1"/>
        <end position="22"/>
    </location>
</feature>
<proteinExistence type="predicted"/>
<dbReference type="RefSeq" id="XP_032805281.1">
    <property type="nucleotide sequence ID" value="XM_032949390.1"/>
</dbReference>
<organism evidence="2 3">
    <name type="scientific">Petromyzon marinus</name>
    <name type="common">Sea lamprey</name>
    <dbReference type="NCBI Taxonomy" id="7757"/>
    <lineage>
        <taxon>Eukaryota</taxon>
        <taxon>Metazoa</taxon>
        <taxon>Chordata</taxon>
        <taxon>Craniata</taxon>
        <taxon>Vertebrata</taxon>
        <taxon>Cyclostomata</taxon>
        <taxon>Hyperoartia</taxon>
        <taxon>Petromyzontiformes</taxon>
        <taxon>Petromyzontidae</taxon>
        <taxon>Petromyzon</taxon>
    </lineage>
</organism>
<evidence type="ECO:0000313" key="2">
    <source>
        <dbReference type="Proteomes" id="UP001318040"/>
    </source>
</evidence>
<evidence type="ECO:0000256" key="1">
    <source>
        <dbReference type="SAM" id="MobiDB-lite"/>
    </source>
</evidence>
<dbReference type="Proteomes" id="UP001318040">
    <property type="component" value="Chromosome 7"/>
</dbReference>
<accession>A0AAJ7WPG2</accession>
<dbReference type="AlphaFoldDB" id="A0AAJ7WPG2"/>
<name>A0AAJ7WPG2_PETMA</name>
<gene>
    <name evidence="3" type="primary">LOC116940079</name>
</gene>
<keyword evidence="2" id="KW-1185">Reference proteome</keyword>
<protein>
    <submittedName>
        <fullName evidence="3">Uncharacterized protein LOC116940079 isoform X2</fullName>
    </submittedName>
</protein>